<keyword evidence="14" id="KW-0961">Cell wall biogenesis/degradation</keyword>
<name>A0A7W4W216_9GAMM</name>
<feature type="transmembrane region" description="Helical" evidence="14">
    <location>
        <begin position="213"/>
        <end position="237"/>
    </location>
</feature>
<evidence type="ECO:0000256" key="13">
    <source>
        <dbReference type="ARBA" id="ARBA00047594"/>
    </source>
</evidence>
<keyword evidence="7 14" id="KW-0378">Hydrolase</keyword>
<comment type="caution">
    <text evidence="15">The sequence shown here is derived from an EMBL/GenBank/DDBJ whole genome shotgun (WGS) entry which is preliminary data.</text>
</comment>
<evidence type="ECO:0000256" key="9">
    <source>
        <dbReference type="ARBA" id="ARBA00023136"/>
    </source>
</evidence>
<evidence type="ECO:0000256" key="14">
    <source>
        <dbReference type="HAMAP-Rule" id="MF_01006"/>
    </source>
</evidence>
<feature type="transmembrane region" description="Helical" evidence="14">
    <location>
        <begin position="243"/>
        <end position="264"/>
    </location>
</feature>
<dbReference type="NCBIfam" id="TIGR00753">
    <property type="entry name" value="undec_PP_bacA"/>
    <property type="match status" value="1"/>
</dbReference>
<feature type="transmembrane region" description="Helical" evidence="14">
    <location>
        <begin position="40"/>
        <end position="59"/>
    </location>
</feature>
<comment type="miscellaneous">
    <text evidence="14">Bacitracin is thought to be involved in the inhibition of peptidoglycan synthesis by sequestering undecaprenyl diphosphate, thereby reducing the pool of lipid carrier available.</text>
</comment>
<dbReference type="Proteomes" id="UP000537130">
    <property type="component" value="Unassembled WGS sequence"/>
</dbReference>
<accession>A0A7W4W216</accession>
<dbReference type="RefSeq" id="WP_183408731.1">
    <property type="nucleotide sequence ID" value="NZ_JACHWY010000001.1"/>
</dbReference>
<feature type="transmembrane region" description="Helical" evidence="14">
    <location>
        <begin position="183"/>
        <end position="201"/>
    </location>
</feature>
<dbReference type="EC" id="3.6.1.27" evidence="3 14"/>
<dbReference type="GO" id="GO:0005886">
    <property type="term" value="C:plasma membrane"/>
    <property type="evidence" value="ECO:0007669"/>
    <property type="project" value="UniProtKB-SubCell"/>
</dbReference>
<evidence type="ECO:0000313" key="16">
    <source>
        <dbReference type="Proteomes" id="UP000537130"/>
    </source>
</evidence>
<evidence type="ECO:0000256" key="6">
    <source>
        <dbReference type="ARBA" id="ARBA00022692"/>
    </source>
</evidence>
<evidence type="ECO:0000256" key="11">
    <source>
        <dbReference type="ARBA" id="ARBA00032707"/>
    </source>
</evidence>
<evidence type="ECO:0000256" key="2">
    <source>
        <dbReference type="ARBA" id="ARBA00010621"/>
    </source>
</evidence>
<evidence type="ECO:0000256" key="8">
    <source>
        <dbReference type="ARBA" id="ARBA00022989"/>
    </source>
</evidence>
<sequence length="267" mass="28643">MDLLQALILAVVQGLTEFLPVSSSGHLVLPAALLGWQDQGLAFDVAVHFGSLLAVVLYFRKDIVELLMAWLKSLGSRQATDNSRLAWWVIVGTLPAVILGLLLDDLIEVHLRTAWVLGTTTLVFGILLGFAQRFAADKRCRDLTLAMVLIIGFAQALALVPGTSRSGITITAAAFLGLSLVEASRFSFLLSIPVISGAALLKSLDLFGAGNAIDWAVLLSAMALSGVTAFLCIGWFMRWVERIGLVPFAVYRVLLAAAIFATAYSQL</sequence>
<dbReference type="GO" id="GO:0050380">
    <property type="term" value="F:undecaprenyl-diphosphatase activity"/>
    <property type="evidence" value="ECO:0007669"/>
    <property type="project" value="UniProtKB-UniRule"/>
</dbReference>
<gene>
    <name evidence="14" type="primary">uppP</name>
    <name evidence="15" type="ORF">FHR99_000252</name>
</gene>
<evidence type="ECO:0000256" key="5">
    <source>
        <dbReference type="ARBA" id="ARBA00022475"/>
    </source>
</evidence>
<keyword evidence="16" id="KW-1185">Reference proteome</keyword>
<comment type="similarity">
    <text evidence="2 14">Belongs to the UppP family.</text>
</comment>
<comment type="function">
    <text evidence="14">Catalyzes the dephosphorylation of undecaprenyl diphosphate (UPP). Confers resistance to bacitracin.</text>
</comment>
<keyword evidence="10 14" id="KW-0046">Antibiotic resistance</keyword>
<dbReference type="HAMAP" id="MF_01006">
    <property type="entry name" value="Undec_diphosphatase"/>
    <property type="match status" value="1"/>
</dbReference>
<comment type="subcellular location">
    <subcellularLocation>
        <location evidence="1 14">Cell membrane</location>
        <topology evidence="1 14">Multi-pass membrane protein</topology>
    </subcellularLocation>
</comment>
<dbReference type="AlphaFoldDB" id="A0A7W4W216"/>
<comment type="catalytic activity">
    <reaction evidence="13 14">
        <text>di-trans,octa-cis-undecaprenyl diphosphate + H2O = di-trans,octa-cis-undecaprenyl phosphate + phosphate + H(+)</text>
        <dbReference type="Rhea" id="RHEA:28094"/>
        <dbReference type="ChEBI" id="CHEBI:15377"/>
        <dbReference type="ChEBI" id="CHEBI:15378"/>
        <dbReference type="ChEBI" id="CHEBI:43474"/>
        <dbReference type="ChEBI" id="CHEBI:58405"/>
        <dbReference type="ChEBI" id="CHEBI:60392"/>
        <dbReference type="EC" id="3.6.1.27"/>
    </reaction>
</comment>
<feature type="transmembrane region" description="Helical" evidence="14">
    <location>
        <begin position="109"/>
        <end position="131"/>
    </location>
</feature>
<evidence type="ECO:0000313" key="15">
    <source>
        <dbReference type="EMBL" id="MBB3046016.1"/>
    </source>
</evidence>
<evidence type="ECO:0000256" key="12">
    <source>
        <dbReference type="ARBA" id="ARBA00032932"/>
    </source>
</evidence>
<evidence type="ECO:0000256" key="3">
    <source>
        <dbReference type="ARBA" id="ARBA00012374"/>
    </source>
</evidence>
<organism evidence="15 16">
    <name type="scientific">Litorivivens lipolytica</name>
    <dbReference type="NCBI Taxonomy" id="1524264"/>
    <lineage>
        <taxon>Bacteria</taxon>
        <taxon>Pseudomonadati</taxon>
        <taxon>Pseudomonadota</taxon>
        <taxon>Gammaproteobacteria</taxon>
        <taxon>Litorivivens</taxon>
    </lineage>
</organism>
<evidence type="ECO:0000256" key="10">
    <source>
        <dbReference type="ARBA" id="ARBA00023251"/>
    </source>
</evidence>
<feature type="transmembrane region" description="Helical" evidence="14">
    <location>
        <begin position="85"/>
        <end position="103"/>
    </location>
</feature>
<keyword evidence="6 14" id="KW-0812">Transmembrane</keyword>
<evidence type="ECO:0000256" key="4">
    <source>
        <dbReference type="ARBA" id="ARBA00021581"/>
    </source>
</evidence>
<evidence type="ECO:0000256" key="1">
    <source>
        <dbReference type="ARBA" id="ARBA00004651"/>
    </source>
</evidence>
<dbReference type="GO" id="GO:0009252">
    <property type="term" value="P:peptidoglycan biosynthetic process"/>
    <property type="evidence" value="ECO:0007669"/>
    <property type="project" value="UniProtKB-KW"/>
</dbReference>
<keyword evidence="5 14" id="KW-1003">Cell membrane</keyword>
<dbReference type="PANTHER" id="PTHR30622:SF4">
    <property type="entry name" value="UNDECAPRENYL-DIPHOSPHATASE"/>
    <property type="match status" value="1"/>
</dbReference>
<dbReference type="GO" id="GO:0008360">
    <property type="term" value="P:regulation of cell shape"/>
    <property type="evidence" value="ECO:0007669"/>
    <property type="project" value="UniProtKB-KW"/>
</dbReference>
<proteinExistence type="inferred from homology"/>
<reference evidence="15 16" key="1">
    <citation type="submission" date="2020-08" db="EMBL/GenBank/DDBJ databases">
        <title>Genomic Encyclopedia of Type Strains, Phase III (KMG-III): the genomes of soil and plant-associated and newly described type strains.</title>
        <authorList>
            <person name="Whitman W."/>
        </authorList>
    </citation>
    <scope>NUCLEOTIDE SEQUENCE [LARGE SCALE GENOMIC DNA]</scope>
    <source>
        <strain evidence="15 16">CECT 8654</strain>
    </source>
</reference>
<protein>
    <recommendedName>
        <fullName evidence="4 14">Undecaprenyl-diphosphatase</fullName>
        <ecNumber evidence="3 14">3.6.1.27</ecNumber>
    </recommendedName>
    <alternativeName>
        <fullName evidence="12 14">Bacitracin resistance protein</fullName>
    </alternativeName>
    <alternativeName>
        <fullName evidence="11 14">Undecaprenyl pyrophosphate phosphatase</fullName>
    </alternativeName>
</protein>
<dbReference type="NCBIfam" id="NF001393">
    <property type="entry name" value="PRK00281.2-4"/>
    <property type="match status" value="1"/>
</dbReference>
<keyword evidence="9 14" id="KW-0472">Membrane</keyword>
<dbReference type="GO" id="GO:0071555">
    <property type="term" value="P:cell wall organization"/>
    <property type="evidence" value="ECO:0007669"/>
    <property type="project" value="UniProtKB-KW"/>
</dbReference>
<keyword evidence="14" id="KW-0133">Cell shape</keyword>
<dbReference type="Pfam" id="PF02673">
    <property type="entry name" value="BacA"/>
    <property type="match status" value="1"/>
</dbReference>
<dbReference type="EMBL" id="JACHWY010000001">
    <property type="protein sequence ID" value="MBB3046016.1"/>
    <property type="molecule type" value="Genomic_DNA"/>
</dbReference>
<feature type="transmembrane region" description="Helical" evidence="14">
    <location>
        <begin position="143"/>
        <end position="163"/>
    </location>
</feature>
<evidence type="ECO:0000256" key="7">
    <source>
        <dbReference type="ARBA" id="ARBA00022801"/>
    </source>
</evidence>
<dbReference type="PANTHER" id="PTHR30622">
    <property type="entry name" value="UNDECAPRENYL-DIPHOSPHATASE"/>
    <property type="match status" value="1"/>
</dbReference>
<keyword evidence="14" id="KW-0573">Peptidoglycan synthesis</keyword>
<dbReference type="InterPro" id="IPR003824">
    <property type="entry name" value="UppP"/>
</dbReference>
<dbReference type="GO" id="GO:0046677">
    <property type="term" value="P:response to antibiotic"/>
    <property type="evidence" value="ECO:0007669"/>
    <property type="project" value="UniProtKB-UniRule"/>
</dbReference>
<keyword evidence="8 14" id="KW-1133">Transmembrane helix</keyword>